<accession>A0ABQ9JY78</accession>
<dbReference type="Pfam" id="PF08567">
    <property type="entry name" value="PH_TFIIH"/>
    <property type="match status" value="1"/>
</dbReference>
<name>A0ABQ9JY78_9CUCU</name>
<dbReference type="SUPFAM" id="SSF50729">
    <property type="entry name" value="PH domain-like"/>
    <property type="match status" value="1"/>
</dbReference>
<reference evidence="2" key="1">
    <citation type="journal article" date="2023" name="Insect Mol. Biol.">
        <title>Genome sequencing provides insights into the evolution of gene families encoding plant cell wall-degrading enzymes in longhorned beetles.</title>
        <authorList>
            <person name="Shin N.R."/>
            <person name="Okamura Y."/>
            <person name="Kirsch R."/>
            <person name="Pauchet Y."/>
        </authorList>
    </citation>
    <scope>NUCLEOTIDE SEQUENCE</scope>
    <source>
        <strain evidence="2">MMC_N1</strain>
    </source>
</reference>
<gene>
    <name evidence="2" type="ORF">NQ317_004522</name>
</gene>
<dbReference type="CDD" id="cd13229">
    <property type="entry name" value="PH_TFIIH"/>
    <property type="match status" value="1"/>
</dbReference>
<feature type="domain" description="TFIIH p62 subunit N-terminal" evidence="1">
    <location>
        <begin position="16"/>
        <end position="52"/>
    </location>
</feature>
<dbReference type="InterPro" id="IPR011993">
    <property type="entry name" value="PH-like_dom_sf"/>
</dbReference>
<protein>
    <recommendedName>
        <fullName evidence="1">TFIIH p62 subunit N-terminal domain-containing protein</fullName>
    </recommendedName>
</protein>
<evidence type="ECO:0000259" key="1">
    <source>
        <dbReference type="Pfam" id="PF08567"/>
    </source>
</evidence>
<proteinExistence type="predicted"/>
<dbReference type="InterPro" id="IPR013876">
    <property type="entry name" value="TFIIH_BTF_p62_N"/>
</dbReference>
<evidence type="ECO:0000313" key="3">
    <source>
        <dbReference type="Proteomes" id="UP001162164"/>
    </source>
</evidence>
<dbReference type="EMBL" id="JAPWTJ010000111">
    <property type="protein sequence ID" value="KAJ8982712.1"/>
    <property type="molecule type" value="Genomic_DNA"/>
</dbReference>
<dbReference type="Gene3D" id="2.30.29.30">
    <property type="entry name" value="Pleckstrin-homology domain (PH domain)/Phosphotyrosine-binding domain (PTB)"/>
    <property type="match status" value="1"/>
</dbReference>
<evidence type="ECO:0000313" key="2">
    <source>
        <dbReference type="EMBL" id="KAJ8982712.1"/>
    </source>
</evidence>
<comment type="caution">
    <text evidence="2">The sequence shown here is derived from an EMBL/GenBank/DDBJ whole genome shotgun (WGS) entry which is preliminary data.</text>
</comment>
<organism evidence="2 3">
    <name type="scientific">Molorchus minor</name>
    <dbReference type="NCBI Taxonomy" id="1323400"/>
    <lineage>
        <taxon>Eukaryota</taxon>
        <taxon>Metazoa</taxon>
        <taxon>Ecdysozoa</taxon>
        <taxon>Arthropoda</taxon>
        <taxon>Hexapoda</taxon>
        <taxon>Insecta</taxon>
        <taxon>Pterygota</taxon>
        <taxon>Neoptera</taxon>
        <taxon>Endopterygota</taxon>
        <taxon>Coleoptera</taxon>
        <taxon>Polyphaga</taxon>
        <taxon>Cucujiformia</taxon>
        <taxon>Chrysomeloidea</taxon>
        <taxon>Cerambycidae</taxon>
        <taxon>Lamiinae</taxon>
        <taxon>Monochamini</taxon>
        <taxon>Molorchus</taxon>
    </lineage>
</organism>
<dbReference type="Proteomes" id="UP001162164">
    <property type="component" value="Unassembled WGS sequence"/>
</dbReference>
<sequence length="71" mass="8079">MSTSMEDVLLQVAQVKYKKSDGSLFLMDERLIWMVENRDTVSISHPYADIKCSSKNLTGRQSKSPVTSRIK</sequence>
<keyword evidence="3" id="KW-1185">Reference proteome</keyword>